<dbReference type="PIRSF" id="PIRSF000429">
    <property type="entry name" value="Ac-CoA_Ac_transf"/>
    <property type="match status" value="1"/>
</dbReference>
<evidence type="ECO:0000256" key="1">
    <source>
        <dbReference type="ARBA" id="ARBA00023229"/>
    </source>
</evidence>
<gene>
    <name evidence="4" type="ORF">NDEV_1024</name>
</gene>
<organism evidence="4 5">
    <name type="scientific">Nitrosotalea devaniterrae</name>
    <dbReference type="NCBI Taxonomy" id="1078905"/>
    <lineage>
        <taxon>Archaea</taxon>
        <taxon>Nitrososphaerota</taxon>
        <taxon>Nitrososphaeria</taxon>
        <taxon>Nitrosotaleales</taxon>
        <taxon>Nitrosotaleaceae</taxon>
        <taxon>Nitrosotalea</taxon>
    </lineage>
</organism>
<dbReference type="SUPFAM" id="SSF53901">
    <property type="entry name" value="Thiolase-like"/>
    <property type="match status" value="1"/>
</dbReference>
<feature type="domain" description="Thiolase N-terminal" evidence="2">
    <location>
        <begin position="4"/>
        <end position="210"/>
    </location>
</feature>
<dbReference type="Pfam" id="PF00108">
    <property type="entry name" value="Thiolase_N"/>
    <property type="match status" value="1"/>
</dbReference>
<dbReference type="EMBL" id="LN890280">
    <property type="protein sequence ID" value="CUR51789.1"/>
    <property type="molecule type" value="Genomic_DNA"/>
</dbReference>
<dbReference type="CDD" id="cd00829">
    <property type="entry name" value="SCP-x_thiolase"/>
    <property type="match status" value="1"/>
</dbReference>
<name>A0A128A364_9ARCH</name>
<sequence>MKRVAIAAAGITKFNKTEKPLDSLMLSSIRPIFENAKDLEQNDVDVVLTSTNANRNYLANIISELSGIKPKISHSVESLCNSGTNSLVSAYAYVSSGLADVALVVGGDKSDNPGLVLNWDMARGEYVHPIFWSSMFTSAHMRKYGTSLEDLAYVSVKNHKNALDNPYAYFEKSFSLEDVMASKNLTENVRLLDCSMPCDGAAAIVVCSEDRAKKITDTPIWISGIGQKTISASFTKNNDLSSMESTKNAVADAYRMSNKTVDDIDVVELHDAFSICEIIELEDMGFCQKGQGAKFVRDLYDTSDKMINPRGGLIGAGHPLGATGIAQVVEIYQQLTGNAEKRQVSDAKTGLVHNMSAGSTSSTVLVLES</sequence>
<evidence type="ECO:0000313" key="4">
    <source>
        <dbReference type="EMBL" id="CUR51789.1"/>
    </source>
</evidence>
<dbReference type="KEGG" id="ndv:NDEV_1024"/>
<dbReference type="Pfam" id="PF22691">
    <property type="entry name" value="Thiolase_C_1"/>
    <property type="match status" value="1"/>
</dbReference>
<feature type="domain" description="Thiolase C-terminal" evidence="3">
    <location>
        <begin position="226"/>
        <end position="368"/>
    </location>
</feature>
<dbReference type="AlphaFoldDB" id="A0A128A364"/>
<evidence type="ECO:0000313" key="5">
    <source>
        <dbReference type="Proteomes" id="UP000196239"/>
    </source>
</evidence>
<keyword evidence="4" id="KW-0808">Transferase</keyword>
<keyword evidence="5" id="KW-1185">Reference proteome</keyword>
<dbReference type="InterPro" id="IPR020616">
    <property type="entry name" value="Thiolase_N"/>
</dbReference>
<keyword evidence="1" id="KW-0414">Isoprene biosynthesis</keyword>
<protein>
    <submittedName>
        <fullName evidence="4">Acetoacetyl-CoA beta-ketothiolase</fullName>
        <ecNumber evidence="4">2.3.1.16</ecNumber>
    </submittedName>
</protein>
<dbReference type="PANTHER" id="PTHR42870">
    <property type="entry name" value="ACETYL-COA C-ACETYLTRANSFERASE"/>
    <property type="match status" value="1"/>
</dbReference>
<reference evidence="5" key="1">
    <citation type="submission" date="2015-10" db="EMBL/GenBank/DDBJ databases">
        <authorList>
            <person name="Lehtovirta-Morley L.E."/>
            <person name="Vieille C."/>
        </authorList>
    </citation>
    <scope>NUCLEOTIDE SEQUENCE [LARGE SCALE GENOMIC DNA]</scope>
</reference>
<accession>A0A128A364</accession>
<evidence type="ECO:0000259" key="3">
    <source>
        <dbReference type="Pfam" id="PF22691"/>
    </source>
</evidence>
<dbReference type="Gene3D" id="3.40.47.10">
    <property type="match status" value="1"/>
</dbReference>
<dbReference type="InterPro" id="IPR016039">
    <property type="entry name" value="Thiolase-like"/>
</dbReference>
<evidence type="ECO:0000259" key="2">
    <source>
        <dbReference type="Pfam" id="PF00108"/>
    </source>
</evidence>
<dbReference type="Proteomes" id="UP000196239">
    <property type="component" value="Chromosome 1"/>
</dbReference>
<proteinExistence type="predicted"/>
<dbReference type="InterPro" id="IPR055140">
    <property type="entry name" value="Thiolase_C_2"/>
</dbReference>
<dbReference type="PANTHER" id="PTHR42870:SF6">
    <property type="entry name" value="ACETYL-COA C-ACYLTRANSFERASE"/>
    <property type="match status" value="1"/>
</dbReference>
<keyword evidence="4" id="KW-0012">Acyltransferase</keyword>
<dbReference type="EC" id="2.3.1.16" evidence="4"/>
<dbReference type="GO" id="GO:0008299">
    <property type="term" value="P:isoprenoid biosynthetic process"/>
    <property type="evidence" value="ECO:0007669"/>
    <property type="project" value="UniProtKB-KW"/>
</dbReference>
<dbReference type="InterPro" id="IPR002155">
    <property type="entry name" value="Thiolase"/>
</dbReference>
<dbReference type="GO" id="GO:0003988">
    <property type="term" value="F:acetyl-CoA C-acyltransferase activity"/>
    <property type="evidence" value="ECO:0007669"/>
    <property type="project" value="UniProtKB-EC"/>
</dbReference>